<evidence type="ECO:0000256" key="3">
    <source>
        <dbReference type="ARBA" id="ARBA00006991"/>
    </source>
</evidence>
<dbReference type="Pfam" id="PF00096">
    <property type="entry name" value="zf-C2H2"/>
    <property type="match status" value="8"/>
</dbReference>
<feature type="compositionally biased region" description="Acidic residues" evidence="13">
    <location>
        <begin position="148"/>
        <end position="170"/>
    </location>
</feature>
<evidence type="ECO:0000256" key="7">
    <source>
        <dbReference type="ARBA" id="ARBA00022833"/>
    </source>
</evidence>
<comment type="function">
    <text evidence="1">May be involved in transcriptional regulation.</text>
</comment>
<evidence type="ECO:0000313" key="15">
    <source>
        <dbReference type="Ensembl" id="ENSACLP00000020503.2"/>
    </source>
</evidence>
<dbReference type="PROSITE" id="PS00028">
    <property type="entry name" value="ZINC_FINGER_C2H2_1"/>
    <property type="match status" value="8"/>
</dbReference>
<dbReference type="GO" id="GO:0005634">
    <property type="term" value="C:nucleus"/>
    <property type="evidence" value="ECO:0007669"/>
    <property type="project" value="UniProtKB-SubCell"/>
</dbReference>
<dbReference type="Ensembl" id="ENSACLT00000020977.2">
    <property type="protein sequence ID" value="ENSACLP00000020503.2"/>
    <property type="gene ID" value="ENSACLG00000013935.2"/>
</dbReference>
<dbReference type="OMA" id="LNMHMQI"/>
<feature type="compositionally biased region" description="Polar residues" evidence="13">
    <location>
        <begin position="51"/>
        <end position="60"/>
    </location>
</feature>
<dbReference type="AlphaFoldDB" id="A0A3P8PU44"/>
<keyword evidence="10" id="KW-0804">Transcription</keyword>
<feature type="compositionally biased region" description="Acidic residues" evidence="13">
    <location>
        <begin position="82"/>
        <end position="94"/>
    </location>
</feature>
<keyword evidence="11" id="KW-0539">Nucleus</keyword>
<dbReference type="PANTHER" id="PTHR23235">
    <property type="entry name" value="KRUEPPEL-LIKE TRANSCRIPTION FACTOR"/>
    <property type="match status" value="1"/>
</dbReference>
<dbReference type="GeneTree" id="ENSGT00950000182774"/>
<feature type="domain" description="C2H2-type" evidence="14">
    <location>
        <begin position="299"/>
        <end position="326"/>
    </location>
</feature>
<keyword evidence="7" id="KW-0862">Zinc</keyword>
<dbReference type="InterPro" id="IPR013087">
    <property type="entry name" value="Znf_C2H2_type"/>
</dbReference>
<dbReference type="InterPro" id="IPR036236">
    <property type="entry name" value="Znf_C2H2_sf"/>
</dbReference>
<dbReference type="GO" id="GO:0003677">
    <property type="term" value="F:DNA binding"/>
    <property type="evidence" value="ECO:0007669"/>
    <property type="project" value="UniProtKB-KW"/>
</dbReference>
<reference evidence="16" key="2">
    <citation type="submission" date="2023-03" db="EMBL/GenBank/DDBJ databases">
        <authorList>
            <consortium name="Wellcome Sanger Institute Data Sharing"/>
        </authorList>
    </citation>
    <scope>NUCLEOTIDE SEQUENCE [LARGE SCALE GENOMIC DNA]</scope>
</reference>
<name>A0A3P8PU44_ASTCA</name>
<feature type="domain" description="C2H2-type" evidence="14">
    <location>
        <begin position="495"/>
        <end position="522"/>
    </location>
</feature>
<feature type="domain" description="C2H2-type" evidence="14">
    <location>
        <begin position="467"/>
        <end position="494"/>
    </location>
</feature>
<feature type="compositionally biased region" description="Basic and acidic residues" evidence="13">
    <location>
        <begin position="228"/>
        <end position="249"/>
    </location>
</feature>
<dbReference type="GeneID" id="113010262"/>
<evidence type="ECO:0000256" key="4">
    <source>
        <dbReference type="ARBA" id="ARBA00022723"/>
    </source>
</evidence>
<dbReference type="FunFam" id="3.30.160.60:FF:000534">
    <property type="entry name" value="zinc finger protein 674"/>
    <property type="match status" value="1"/>
</dbReference>
<evidence type="ECO:0000256" key="13">
    <source>
        <dbReference type="SAM" id="MobiDB-lite"/>
    </source>
</evidence>
<evidence type="ECO:0000259" key="14">
    <source>
        <dbReference type="PROSITE" id="PS50157"/>
    </source>
</evidence>
<protein>
    <recommendedName>
        <fullName evidence="14">C2H2-type domain-containing protein</fullName>
    </recommendedName>
</protein>
<dbReference type="FunFam" id="3.30.160.60:FF:000100">
    <property type="entry name" value="Zinc finger 45-like"/>
    <property type="match status" value="1"/>
</dbReference>
<evidence type="ECO:0000256" key="9">
    <source>
        <dbReference type="ARBA" id="ARBA00023125"/>
    </source>
</evidence>
<evidence type="ECO:0000256" key="2">
    <source>
        <dbReference type="ARBA" id="ARBA00004123"/>
    </source>
</evidence>
<dbReference type="FunFam" id="3.30.160.60:FF:000912">
    <property type="entry name" value="Zinc finger protein 660"/>
    <property type="match status" value="2"/>
</dbReference>
<dbReference type="SMART" id="SM00355">
    <property type="entry name" value="ZnF_C2H2"/>
    <property type="match status" value="8"/>
</dbReference>
<sequence>MSSVQYLREVIKETLTAAAEQIFSEFEKTIVRYEEEIRQLRPLDIRPGIKSHNTGDQQVFDQERSSSLHQQDPEPPQTKEVQEEEMCSSEEGEPLEQKQEAEEIDVWTGEQLDLLCKPGVELTTTDLPQQHDCKENCSQERNSSLNQEDPDLPETKEEQEEISLNQEEEQLSLKPKTKDVIVWTGQELDIMWNPEVKLERIDFPQHDCKEQEDLLQIKGEQEELSTTEEGKPFVRKQETQTFPARKESDQGEPDLSSDQLLSHNSPDTDQDESKDDNLHRNRLEEIISELPVQNSKTVHLCGTCGKIFKRMENLNRHVKIHTGEKPHCCSTCGKRFTLKAYLTEHMKIHTGEKPHCCTTCGKSFSQKGQLNSHMRIHTSEKPYFCSICGERFNVVTNLKIHMKIHTSEKPHSCSTCGKRFSRKSHLTRHIQIHTGEKPHSCSTCGKRYNRKEHLKMHMEYHTGEKPHSCSTCGKRFNRKDHLKTHMECHTGEKPHCCNTCGKKFSSSVQLKMHIGNHTACQV</sequence>
<proteinExistence type="inferred from homology"/>
<evidence type="ECO:0000256" key="1">
    <source>
        <dbReference type="ARBA" id="ARBA00003767"/>
    </source>
</evidence>
<evidence type="ECO:0000256" key="11">
    <source>
        <dbReference type="ARBA" id="ARBA00023242"/>
    </source>
</evidence>
<accession>A0A3P8PU44</accession>
<dbReference type="PROSITE" id="PS50157">
    <property type="entry name" value="ZINC_FINGER_C2H2_2"/>
    <property type="match status" value="8"/>
</dbReference>
<reference evidence="15 16" key="1">
    <citation type="submission" date="2018-05" db="EMBL/GenBank/DDBJ databases">
        <authorList>
            <person name="Datahose"/>
        </authorList>
    </citation>
    <scope>NUCLEOTIDE SEQUENCE</scope>
</reference>
<dbReference type="Gene3D" id="3.30.160.60">
    <property type="entry name" value="Classic Zinc Finger"/>
    <property type="match status" value="8"/>
</dbReference>
<evidence type="ECO:0000256" key="5">
    <source>
        <dbReference type="ARBA" id="ARBA00022737"/>
    </source>
</evidence>
<keyword evidence="6 12" id="KW-0863">Zinc-finger</keyword>
<evidence type="ECO:0000256" key="12">
    <source>
        <dbReference type="PROSITE-ProRule" id="PRU00042"/>
    </source>
</evidence>
<keyword evidence="5" id="KW-0677">Repeat</keyword>
<reference evidence="15" key="4">
    <citation type="submission" date="2025-09" db="UniProtKB">
        <authorList>
            <consortium name="Ensembl"/>
        </authorList>
    </citation>
    <scope>IDENTIFICATION</scope>
</reference>
<dbReference type="RefSeq" id="XP_026005042.1">
    <property type="nucleotide sequence ID" value="XM_026149257.1"/>
</dbReference>
<feature type="domain" description="C2H2-type" evidence="14">
    <location>
        <begin position="411"/>
        <end position="438"/>
    </location>
</feature>
<dbReference type="Bgee" id="ENSACLG00000013935">
    <property type="expression patterns" value="Expressed in testis and 1 other cell type or tissue"/>
</dbReference>
<keyword evidence="9" id="KW-0238">DNA-binding</keyword>
<feature type="domain" description="C2H2-type" evidence="14">
    <location>
        <begin position="383"/>
        <end position="410"/>
    </location>
</feature>
<reference evidence="15" key="3">
    <citation type="submission" date="2025-08" db="UniProtKB">
        <authorList>
            <consortium name="Ensembl"/>
        </authorList>
    </citation>
    <scope>IDENTIFICATION</scope>
</reference>
<dbReference type="STRING" id="8154.ENSACLP00000020503"/>
<feature type="compositionally biased region" description="Polar residues" evidence="13">
    <location>
        <begin position="256"/>
        <end position="267"/>
    </location>
</feature>
<feature type="domain" description="C2H2-type" evidence="14">
    <location>
        <begin position="327"/>
        <end position="354"/>
    </location>
</feature>
<keyword evidence="8" id="KW-0805">Transcription regulation</keyword>
<dbReference type="SUPFAM" id="SSF57667">
    <property type="entry name" value="beta-beta-alpha zinc fingers"/>
    <property type="match status" value="4"/>
</dbReference>
<evidence type="ECO:0000256" key="10">
    <source>
        <dbReference type="ARBA" id="ARBA00023163"/>
    </source>
</evidence>
<feature type="domain" description="C2H2-type" evidence="14">
    <location>
        <begin position="439"/>
        <end position="466"/>
    </location>
</feature>
<feature type="region of interest" description="Disordered" evidence="13">
    <location>
        <begin position="130"/>
        <end position="177"/>
    </location>
</feature>
<dbReference type="Proteomes" id="UP000265100">
    <property type="component" value="Chromosome 18"/>
</dbReference>
<keyword evidence="16" id="KW-1185">Reference proteome</keyword>
<comment type="subcellular location">
    <subcellularLocation>
        <location evidence="2">Nucleus</location>
    </subcellularLocation>
</comment>
<dbReference type="FunFam" id="3.30.160.60:FF:001480">
    <property type="entry name" value="Si:cabz01071911.3"/>
    <property type="match status" value="1"/>
</dbReference>
<keyword evidence="4" id="KW-0479">Metal-binding</keyword>
<dbReference type="FunFam" id="3.30.160.60:FF:000340">
    <property type="entry name" value="zinc finger protein 473 isoform X1"/>
    <property type="match status" value="1"/>
</dbReference>
<evidence type="ECO:0000313" key="16">
    <source>
        <dbReference type="Proteomes" id="UP000265100"/>
    </source>
</evidence>
<feature type="region of interest" description="Disordered" evidence="13">
    <location>
        <begin position="44"/>
        <end position="104"/>
    </location>
</feature>
<organism evidence="15 16">
    <name type="scientific">Astatotilapia calliptera</name>
    <name type="common">Eastern happy</name>
    <name type="synonym">Chromis callipterus</name>
    <dbReference type="NCBI Taxonomy" id="8154"/>
    <lineage>
        <taxon>Eukaryota</taxon>
        <taxon>Metazoa</taxon>
        <taxon>Chordata</taxon>
        <taxon>Craniata</taxon>
        <taxon>Vertebrata</taxon>
        <taxon>Euteleostomi</taxon>
        <taxon>Actinopterygii</taxon>
        <taxon>Neopterygii</taxon>
        <taxon>Teleostei</taxon>
        <taxon>Neoteleostei</taxon>
        <taxon>Acanthomorphata</taxon>
        <taxon>Ovalentaria</taxon>
        <taxon>Cichlomorphae</taxon>
        <taxon>Cichliformes</taxon>
        <taxon>Cichlidae</taxon>
        <taxon>African cichlids</taxon>
        <taxon>Pseudocrenilabrinae</taxon>
        <taxon>Haplochromini</taxon>
        <taxon>Astatotilapia</taxon>
    </lineage>
</organism>
<evidence type="ECO:0000256" key="8">
    <source>
        <dbReference type="ARBA" id="ARBA00023015"/>
    </source>
</evidence>
<dbReference type="GO" id="GO:0008270">
    <property type="term" value="F:zinc ion binding"/>
    <property type="evidence" value="ECO:0007669"/>
    <property type="project" value="UniProtKB-KW"/>
</dbReference>
<dbReference type="FunFam" id="3.30.160.60:FF:000188">
    <property type="entry name" value="Zinc finger protein 787"/>
    <property type="match status" value="1"/>
</dbReference>
<feature type="region of interest" description="Disordered" evidence="13">
    <location>
        <begin position="221"/>
        <end position="276"/>
    </location>
</feature>
<dbReference type="FunFam" id="3.30.160.60:FF:000966">
    <property type="entry name" value="ZFP90 zinc finger protein"/>
    <property type="match status" value="1"/>
</dbReference>
<comment type="similarity">
    <text evidence="3">Belongs to the krueppel C2H2-type zinc-finger protein family.</text>
</comment>
<evidence type="ECO:0000256" key="6">
    <source>
        <dbReference type="ARBA" id="ARBA00022771"/>
    </source>
</evidence>
<feature type="domain" description="C2H2-type" evidence="14">
    <location>
        <begin position="355"/>
        <end position="382"/>
    </location>
</feature>